<dbReference type="AlphaFoldDB" id="A0A2A6CMJ7"/>
<dbReference type="InterPro" id="IPR019428">
    <property type="entry name" value="7TM_GPCR_serpentine_rcpt_Str"/>
</dbReference>
<keyword evidence="2" id="KW-1185">Reference proteome</keyword>
<gene>
    <name evidence="1" type="primary">WBGene00279224</name>
</gene>
<dbReference type="Pfam" id="PF10326">
    <property type="entry name" value="7TM_GPCR_Str"/>
    <property type="match status" value="1"/>
</dbReference>
<reference evidence="1" key="2">
    <citation type="submission" date="2022-06" db="UniProtKB">
        <authorList>
            <consortium name="EnsemblMetazoa"/>
        </authorList>
    </citation>
    <scope>IDENTIFICATION</scope>
    <source>
        <strain evidence="1">PS312</strain>
    </source>
</reference>
<protein>
    <submittedName>
        <fullName evidence="1">G protein-coupled receptor</fullName>
    </submittedName>
</protein>
<evidence type="ECO:0000313" key="2">
    <source>
        <dbReference type="Proteomes" id="UP000005239"/>
    </source>
</evidence>
<accession>A0A8R1UU34</accession>
<name>A0A2A6CMJ7_PRIPA</name>
<proteinExistence type="predicted"/>
<reference evidence="2" key="1">
    <citation type="journal article" date="2008" name="Nat. Genet.">
        <title>The Pristionchus pacificus genome provides a unique perspective on nematode lifestyle and parasitism.</title>
        <authorList>
            <person name="Dieterich C."/>
            <person name="Clifton S.W."/>
            <person name="Schuster L.N."/>
            <person name="Chinwalla A."/>
            <person name="Delehaunty K."/>
            <person name="Dinkelacker I."/>
            <person name="Fulton L."/>
            <person name="Fulton R."/>
            <person name="Godfrey J."/>
            <person name="Minx P."/>
            <person name="Mitreva M."/>
            <person name="Roeseler W."/>
            <person name="Tian H."/>
            <person name="Witte H."/>
            <person name="Yang S.P."/>
            <person name="Wilson R.K."/>
            <person name="Sommer R.J."/>
        </authorList>
    </citation>
    <scope>NUCLEOTIDE SEQUENCE [LARGE SCALE GENOMIC DNA]</scope>
    <source>
        <strain evidence="2">PS312</strain>
    </source>
</reference>
<evidence type="ECO:0000313" key="1">
    <source>
        <dbReference type="EnsemblMetazoa" id="PPA40855.1"/>
    </source>
</evidence>
<organism evidence="1 2">
    <name type="scientific">Pristionchus pacificus</name>
    <name type="common">Parasitic nematode worm</name>
    <dbReference type="NCBI Taxonomy" id="54126"/>
    <lineage>
        <taxon>Eukaryota</taxon>
        <taxon>Metazoa</taxon>
        <taxon>Ecdysozoa</taxon>
        <taxon>Nematoda</taxon>
        <taxon>Chromadorea</taxon>
        <taxon>Rhabditida</taxon>
        <taxon>Rhabditina</taxon>
        <taxon>Diplogasteromorpha</taxon>
        <taxon>Diplogasteroidea</taxon>
        <taxon>Neodiplogasteridae</taxon>
        <taxon>Pristionchus</taxon>
    </lineage>
</organism>
<dbReference type="EnsemblMetazoa" id="PPA40855.1">
    <property type="protein sequence ID" value="PPA40855.1"/>
    <property type="gene ID" value="WBGene00279224"/>
</dbReference>
<dbReference type="SUPFAM" id="SSF81321">
    <property type="entry name" value="Family A G protein-coupled receptor-like"/>
    <property type="match status" value="1"/>
</dbReference>
<dbReference type="Proteomes" id="UP000005239">
    <property type="component" value="Unassembled WGS sequence"/>
</dbReference>
<dbReference type="PANTHER" id="PTHR22943:SF248">
    <property type="entry name" value="SEVEN TM RECEPTOR"/>
    <property type="match status" value="1"/>
</dbReference>
<accession>A0A2A6CMJ7</accession>
<sequence>MLTPRFVHQAVQYTSAIFSLYGNGLLILVVLHKTNRTFGSYRALLVAFACTDITISLVHAYVLPVRANPIKMEVYVQTEYGLVAFILDVLDLRPEIYSMVNVLTICLFYESFPLLTCHFIYRYLAVLFVRGCPHLHTTDVGVSHTFTLFANVKPVEIRNNANDHYFDEILLTEYHIDMRSPHAQPMVHLNFLHSRNGNWNVSSLKSIVYLSILHVISLSVDGFCVWRILYELNNNFSHFCRKRNIEIKLCRTLIILTN</sequence>
<dbReference type="PANTHER" id="PTHR22943">
    <property type="entry name" value="7-TRANSMEMBRANE DOMAIN RECEPTOR C.ELEGANS"/>
    <property type="match status" value="1"/>
</dbReference>